<dbReference type="InterPro" id="IPR036388">
    <property type="entry name" value="WH-like_DNA-bd_sf"/>
</dbReference>
<proteinExistence type="predicted"/>
<gene>
    <name evidence="5" type="ORF">GCM10011509_17690</name>
</gene>
<evidence type="ECO:0000256" key="2">
    <source>
        <dbReference type="ARBA" id="ARBA00023125"/>
    </source>
</evidence>
<comment type="caution">
    <text evidence="5">The sequence shown here is derived from an EMBL/GenBank/DDBJ whole genome shotgun (WGS) entry which is preliminary data.</text>
</comment>
<evidence type="ECO:0000313" key="6">
    <source>
        <dbReference type="Proteomes" id="UP000662111"/>
    </source>
</evidence>
<dbReference type="Proteomes" id="UP000662111">
    <property type="component" value="Unassembled WGS sequence"/>
</dbReference>
<organism evidence="5 6">
    <name type="scientific">Ornithinimicrobium pekingense</name>
    <dbReference type="NCBI Taxonomy" id="384677"/>
    <lineage>
        <taxon>Bacteria</taxon>
        <taxon>Bacillati</taxon>
        <taxon>Actinomycetota</taxon>
        <taxon>Actinomycetes</taxon>
        <taxon>Micrococcales</taxon>
        <taxon>Ornithinimicrobiaceae</taxon>
        <taxon>Ornithinimicrobium</taxon>
    </lineage>
</organism>
<reference evidence="6" key="1">
    <citation type="journal article" date="2019" name="Int. J. Syst. Evol. Microbiol.">
        <title>The Global Catalogue of Microorganisms (GCM) 10K type strain sequencing project: providing services to taxonomists for standard genome sequencing and annotation.</title>
        <authorList>
            <consortium name="The Broad Institute Genomics Platform"/>
            <consortium name="The Broad Institute Genome Sequencing Center for Infectious Disease"/>
            <person name="Wu L."/>
            <person name="Ma J."/>
        </authorList>
    </citation>
    <scope>NUCLEOTIDE SEQUENCE [LARGE SCALE GENOMIC DNA]</scope>
    <source>
        <strain evidence="6">CGMCC 1.5362</strain>
    </source>
</reference>
<dbReference type="Pfam" id="PF00196">
    <property type="entry name" value="GerE"/>
    <property type="match status" value="1"/>
</dbReference>
<dbReference type="PROSITE" id="PS50043">
    <property type="entry name" value="HTH_LUXR_2"/>
    <property type="match status" value="1"/>
</dbReference>
<evidence type="ECO:0000259" key="4">
    <source>
        <dbReference type="PROSITE" id="PS50043"/>
    </source>
</evidence>
<dbReference type="Gene3D" id="1.10.10.10">
    <property type="entry name" value="Winged helix-like DNA-binding domain superfamily/Winged helix DNA-binding domain"/>
    <property type="match status" value="1"/>
</dbReference>
<keyword evidence="2" id="KW-0238">DNA-binding</keyword>
<dbReference type="EMBL" id="BMLB01000003">
    <property type="protein sequence ID" value="GGK69736.1"/>
    <property type="molecule type" value="Genomic_DNA"/>
</dbReference>
<sequence length="257" mass="27035">MVDGDTTGSFATLVGVVEDMAGAAGSPVVRLGAAVAVLMRAVDATVGLVLHGDPDGMDVRVVRTPEVPPTDRPDASEVRVLAGEQPLIDPIQEGATEVTTAARAFGPAVWLTSPRRQATVDDWGVDQLLALPVRAGPSWVVFLLGRSGEDFTDIDLALLMSLQPAVTALAAILEPELLPEPDRRVLRLTRRESTILALLAHGHTAVRIAHLAGCSPRTVHHHLANIYAKLGVRDRLSAVNRARELALVPPGGADGPG</sequence>
<keyword evidence="3" id="KW-0804">Transcription</keyword>
<dbReference type="CDD" id="cd06170">
    <property type="entry name" value="LuxR_C_like"/>
    <property type="match status" value="1"/>
</dbReference>
<keyword evidence="1" id="KW-0805">Transcription regulation</keyword>
<feature type="domain" description="HTH luxR-type" evidence="4">
    <location>
        <begin position="181"/>
        <end position="246"/>
    </location>
</feature>
<dbReference type="InterPro" id="IPR000792">
    <property type="entry name" value="Tscrpt_reg_LuxR_C"/>
</dbReference>
<name>A0ABQ2FAH3_9MICO</name>
<dbReference type="SUPFAM" id="SSF46894">
    <property type="entry name" value="C-terminal effector domain of the bipartite response regulators"/>
    <property type="match status" value="1"/>
</dbReference>
<protein>
    <recommendedName>
        <fullName evidence="4">HTH luxR-type domain-containing protein</fullName>
    </recommendedName>
</protein>
<dbReference type="InterPro" id="IPR016032">
    <property type="entry name" value="Sig_transdc_resp-reg_C-effctor"/>
</dbReference>
<dbReference type="PRINTS" id="PR00038">
    <property type="entry name" value="HTHLUXR"/>
</dbReference>
<accession>A0ABQ2FAH3</accession>
<dbReference type="SMART" id="SM00421">
    <property type="entry name" value="HTH_LUXR"/>
    <property type="match status" value="1"/>
</dbReference>
<dbReference type="PANTHER" id="PTHR44688:SF16">
    <property type="entry name" value="DNA-BINDING TRANSCRIPTIONAL ACTIVATOR DEVR_DOSR"/>
    <property type="match status" value="1"/>
</dbReference>
<evidence type="ECO:0000256" key="3">
    <source>
        <dbReference type="ARBA" id="ARBA00023163"/>
    </source>
</evidence>
<evidence type="ECO:0000256" key="1">
    <source>
        <dbReference type="ARBA" id="ARBA00023015"/>
    </source>
</evidence>
<dbReference type="PANTHER" id="PTHR44688">
    <property type="entry name" value="DNA-BINDING TRANSCRIPTIONAL ACTIVATOR DEVR_DOSR"/>
    <property type="match status" value="1"/>
</dbReference>
<dbReference type="RefSeq" id="WP_022921372.1">
    <property type="nucleotide sequence ID" value="NZ_BMLB01000003.1"/>
</dbReference>
<keyword evidence="6" id="KW-1185">Reference proteome</keyword>
<evidence type="ECO:0000313" key="5">
    <source>
        <dbReference type="EMBL" id="GGK69736.1"/>
    </source>
</evidence>